<name>A0A0H3U814_9BACT</name>
<dbReference type="GO" id="GO:0008811">
    <property type="term" value="F:chloramphenicol O-acetyltransferase activity"/>
    <property type="evidence" value="ECO:0007669"/>
    <property type="project" value="InterPro"/>
</dbReference>
<evidence type="ECO:0000256" key="1">
    <source>
        <dbReference type="PIRSR" id="PIRSR000440-1"/>
    </source>
</evidence>
<proteinExistence type="predicted"/>
<sequence>MNFTEIDLMTWPRGQMFYYFSQMAPTSYSLTVELDVTELYVAMKKRAYKLFPAYLWVVTKCLNKQIEFKVTYKDEKLGYYDTLTPLYACFHEDDKTFSLMWTEFDDDFDVFYRKYLENQDLYGKNHGVLAQPETPPPANAYTVSCVPWVDFKHFAVHSHDNKPYFFPSIEAGKITENTEGRKIMPLSLTCHHATTDGYHIKTFLDDLASEMKHISVVE</sequence>
<keyword evidence="2" id="KW-0808">Transferase</keyword>
<accession>A0A0H3U814</accession>
<dbReference type="InterPro" id="IPR001707">
    <property type="entry name" value="Cmp_AcTrfase"/>
</dbReference>
<feature type="active site" description="Proton acceptor" evidence="1">
    <location>
        <position position="192"/>
    </location>
</feature>
<dbReference type="AlphaFoldDB" id="A0A0H3U814"/>
<dbReference type="InterPro" id="IPR023213">
    <property type="entry name" value="CAT-like_dom_sf"/>
</dbReference>
<organism evidence="2">
    <name type="scientific">uncultured bacterium fosmid pJB77G10</name>
    <dbReference type="NCBI Taxonomy" id="1478069"/>
    <lineage>
        <taxon>Bacteria</taxon>
        <taxon>environmental samples</taxon>
    </lineage>
</organism>
<evidence type="ECO:0000313" key="2">
    <source>
        <dbReference type="EMBL" id="AIF26641.1"/>
    </source>
</evidence>
<dbReference type="EMBL" id="KF540241">
    <property type="protein sequence ID" value="AIF26641.1"/>
    <property type="molecule type" value="Genomic_DNA"/>
</dbReference>
<protein>
    <submittedName>
        <fullName evidence="2">Putative chloramphenicol acetyltransferase</fullName>
    </submittedName>
</protein>
<reference evidence="2" key="1">
    <citation type="submission" date="2013-08" db="EMBL/GenBank/DDBJ databases">
        <title>Comparison of modified E. coli strains.</title>
        <authorList>
            <person name="Juergensen J."/>
            <person name="Bonge A."/>
            <person name="Streit W.R."/>
        </authorList>
    </citation>
    <scope>NUCLEOTIDE SEQUENCE</scope>
</reference>
<dbReference type="PIRSF" id="PIRSF000440">
    <property type="entry name" value="CAT"/>
    <property type="match status" value="1"/>
</dbReference>
<dbReference type="PANTHER" id="PTHR38474">
    <property type="entry name" value="SLR0299 PROTEIN"/>
    <property type="match status" value="1"/>
</dbReference>
<dbReference type="PANTHER" id="PTHR38474:SF2">
    <property type="entry name" value="CHLORAMPHENICOL ACETYLTRANSFERASE"/>
    <property type="match status" value="1"/>
</dbReference>
<dbReference type="SUPFAM" id="SSF52777">
    <property type="entry name" value="CoA-dependent acyltransferases"/>
    <property type="match status" value="1"/>
</dbReference>
<dbReference type="Gene3D" id="3.30.559.10">
    <property type="entry name" value="Chloramphenicol acetyltransferase-like domain"/>
    <property type="match status" value="1"/>
</dbReference>
<dbReference type="Pfam" id="PF00302">
    <property type="entry name" value="CAT"/>
    <property type="match status" value="1"/>
</dbReference>
<dbReference type="SMART" id="SM01059">
    <property type="entry name" value="CAT"/>
    <property type="match status" value="1"/>
</dbReference>